<dbReference type="InterPro" id="IPR037151">
    <property type="entry name" value="AlkB-like_sf"/>
</dbReference>
<protein>
    <recommendedName>
        <fullName evidence="3">Fe2OG dioxygenase domain-containing protein</fullName>
    </recommendedName>
</protein>
<sequence>MESTLPPLPRTYDDVTVFRLEPLHDPFVARELEQSRFTRTQEAEWFARIARDVRRNERATDAAKRWLKAISLSTKRDFCNFVLPLTDEDFQLFVQFFWLIKADERPKAIQLLVDRRRQWGLESWFYEYNFNAFLESGDATAFYDAWIPYWMGQAPRFTGKGAKSRKTLNAERRKRNIKPSSSAITKRHVTATPSSKKKRRLITKARLVPRATNSVTRQDEKVTVDKDVAGLGEDASDSGEIRRGRKRKLGNDDAKHPGQPERTEIMKKLRPRGDKHPKAKTDTRKLRGKLQRTFKPTGERSSVPDDPELLQHPTAKPNELNVAAGDSLVPEPGMLSCLDPNTTRSVERAPKRRSTMTTKSARKRRPTVRNTLPSCPTDPSQTPEKIIEGGTTTDLDHGMDHTAAKVHGSHIDEKQSPPALTCDNARADVLEDEVHPDGCTLSEYPVLSSIGVEKERHVGLLPRPPLPVKPPIWAQSRQEVCESLDYFRSYQGGVYHSNDTVKGYLLGAHSSSRDLFHHGGKLIISHGGGKSEALHWKNRRLEIQGPGDQLEDDRSVRALLNNYRSGRPLVVLADNNYALFPFDLTANGYTYVVLGLYWIAHAWAELQRVDENRSVVRYKFAFQWCEGQGDPWWPLGTEEVPVTQAPNSQLCDSEPGVMTISLEERENLTSNVGCEVLQPHMTNYICPRCRLSSPLVYQDTPICLQPSCAFFCREVQEKLDSTSCAQTLSYSTELLRLQPANHQPVSADSLYPPSPSNGTTTSRPFAKGMHCEDCGRLSTRYKWEDYECSNCHRIYEAPRFVFSHKDFWLQEQTLKFHQHRVAEDSGIVIRKMEFRPRANGSALPYVQTFDLPDNRGCVHLIPGHPSINAKANALFQDYQKQATRGEIQFRRWPLRAHKCRGQLLSNYFSQNTGSPYQYVGGSERTTPLEDGAQAVLGALELIKNRIATALGKEVPFNEVLSAAYMEKQKMAFHSDSERGLGPIIASLSLGSAAEMHFRLHSKYTVTEGHRKVAMSLLLRHGDVLVMEGANVQEYYEHAVVPKNFRIVATARLISPENYMSQGRT</sequence>
<dbReference type="InterPro" id="IPR005123">
    <property type="entry name" value="Oxoglu/Fe-dep_dioxygenase_dom"/>
</dbReference>
<evidence type="ECO:0000313" key="5">
    <source>
        <dbReference type="Proteomes" id="UP000759537"/>
    </source>
</evidence>
<feature type="region of interest" description="Disordered" evidence="2">
    <location>
        <begin position="159"/>
        <end position="200"/>
    </location>
</feature>
<reference evidence="4" key="2">
    <citation type="journal article" date="2020" name="Nat. Commun.">
        <title>Large-scale genome sequencing of mycorrhizal fungi provides insights into the early evolution of symbiotic traits.</title>
        <authorList>
            <person name="Miyauchi S."/>
            <person name="Kiss E."/>
            <person name="Kuo A."/>
            <person name="Drula E."/>
            <person name="Kohler A."/>
            <person name="Sanchez-Garcia M."/>
            <person name="Morin E."/>
            <person name="Andreopoulos B."/>
            <person name="Barry K.W."/>
            <person name="Bonito G."/>
            <person name="Buee M."/>
            <person name="Carver A."/>
            <person name="Chen C."/>
            <person name="Cichocki N."/>
            <person name="Clum A."/>
            <person name="Culley D."/>
            <person name="Crous P.W."/>
            <person name="Fauchery L."/>
            <person name="Girlanda M."/>
            <person name="Hayes R.D."/>
            <person name="Keri Z."/>
            <person name="LaButti K."/>
            <person name="Lipzen A."/>
            <person name="Lombard V."/>
            <person name="Magnuson J."/>
            <person name="Maillard F."/>
            <person name="Murat C."/>
            <person name="Nolan M."/>
            <person name="Ohm R.A."/>
            <person name="Pangilinan J."/>
            <person name="Pereira M.F."/>
            <person name="Perotto S."/>
            <person name="Peter M."/>
            <person name="Pfister S."/>
            <person name="Riley R."/>
            <person name="Sitrit Y."/>
            <person name="Stielow J.B."/>
            <person name="Szollosi G."/>
            <person name="Zifcakova L."/>
            <person name="Stursova M."/>
            <person name="Spatafora J.W."/>
            <person name="Tedersoo L."/>
            <person name="Vaario L.M."/>
            <person name="Yamada A."/>
            <person name="Yan M."/>
            <person name="Wang P."/>
            <person name="Xu J."/>
            <person name="Bruns T."/>
            <person name="Baldrian P."/>
            <person name="Vilgalys R."/>
            <person name="Dunand C."/>
            <person name="Henrissat B."/>
            <person name="Grigoriev I.V."/>
            <person name="Hibbett D."/>
            <person name="Nagy L.G."/>
            <person name="Martin F.M."/>
        </authorList>
    </citation>
    <scope>NUCLEOTIDE SEQUENCE</scope>
    <source>
        <strain evidence="4">Prilba</strain>
    </source>
</reference>
<dbReference type="OrthoDB" id="2163491at2759"/>
<comment type="caution">
    <text evidence="4">The sequence shown here is derived from an EMBL/GenBank/DDBJ whole genome shotgun (WGS) entry which is preliminary data.</text>
</comment>
<feature type="region of interest" description="Disordered" evidence="2">
    <location>
        <begin position="226"/>
        <end position="310"/>
    </location>
</feature>
<feature type="compositionally biased region" description="Basic and acidic residues" evidence="2">
    <location>
        <begin position="249"/>
        <end position="285"/>
    </location>
</feature>
<dbReference type="PANTHER" id="PTHR31573:SF4">
    <property type="entry name" value="FE2OG DIOXYGENASE DOMAIN-CONTAINING PROTEIN"/>
    <property type="match status" value="1"/>
</dbReference>
<dbReference type="SUPFAM" id="SSF51197">
    <property type="entry name" value="Clavaminate synthase-like"/>
    <property type="match status" value="1"/>
</dbReference>
<evidence type="ECO:0000256" key="1">
    <source>
        <dbReference type="PIRSR" id="PIRSR632852-1"/>
    </source>
</evidence>
<gene>
    <name evidence="4" type="ORF">DFH94DRAFT_386887</name>
</gene>
<dbReference type="InterPro" id="IPR027450">
    <property type="entry name" value="AlkB-like"/>
</dbReference>
<reference evidence="4" key="1">
    <citation type="submission" date="2019-10" db="EMBL/GenBank/DDBJ databases">
        <authorList>
            <consortium name="DOE Joint Genome Institute"/>
            <person name="Kuo A."/>
            <person name="Miyauchi S."/>
            <person name="Kiss E."/>
            <person name="Drula E."/>
            <person name="Kohler A."/>
            <person name="Sanchez-Garcia M."/>
            <person name="Andreopoulos B."/>
            <person name="Barry K.W."/>
            <person name="Bonito G."/>
            <person name="Buee M."/>
            <person name="Carver A."/>
            <person name="Chen C."/>
            <person name="Cichocki N."/>
            <person name="Clum A."/>
            <person name="Culley D."/>
            <person name="Crous P.W."/>
            <person name="Fauchery L."/>
            <person name="Girlanda M."/>
            <person name="Hayes R."/>
            <person name="Keri Z."/>
            <person name="LaButti K."/>
            <person name="Lipzen A."/>
            <person name="Lombard V."/>
            <person name="Magnuson J."/>
            <person name="Maillard F."/>
            <person name="Morin E."/>
            <person name="Murat C."/>
            <person name="Nolan M."/>
            <person name="Ohm R."/>
            <person name="Pangilinan J."/>
            <person name="Pereira M."/>
            <person name="Perotto S."/>
            <person name="Peter M."/>
            <person name="Riley R."/>
            <person name="Sitrit Y."/>
            <person name="Stielow B."/>
            <person name="Szollosi G."/>
            <person name="Zifcakova L."/>
            <person name="Stursova M."/>
            <person name="Spatafora J.W."/>
            <person name="Tedersoo L."/>
            <person name="Vaario L.-M."/>
            <person name="Yamada A."/>
            <person name="Yan M."/>
            <person name="Wang P."/>
            <person name="Xu J."/>
            <person name="Bruns T."/>
            <person name="Baldrian P."/>
            <person name="Vilgalys R."/>
            <person name="Henrissat B."/>
            <person name="Grigoriev I.V."/>
            <person name="Hibbett D."/>
            <person name="Nagy L.G."/>
            <person name="Martin F.M."/>
        </authorList>
    </citation>
    <scope>NUCLEOTIDE SEQUENCE</scope>
    <source>
        <strain evidence="4">Prilba</strain>
    </source>
</reference>
<feature type="compositionally biased region" description="Basic residues" evidence="2">
    <location>
        <begin position="350"/>
        <end position="367"/>
    </location>
</feature>
<evidence type="ECO:0000256" key="2">
    <source>
        <dbReference type="SAM" id="MobiDB-lite"/>
    </source>
</evidence>
<feature type="binding site" evidence="1">
    <location>
        <position position="1037"/>
    </location>
    <ligand>
        <name>2-oxoglutarate</name>
        <dbReference type="ChEBI" id="CHEBI:16810"/>
    </ligand>
</feature>
<feature type="compositionally biased region" description="Basic residues" evidence="2">
    <location>
        <begin position="162"/>
        <end position="177"/>
    </location>
</feature>
<dbReference type="AlphaFoldDB" id="A0A9P5TAZ8"/>
<feature type="binding site" evidence="1">
    <location>
        <position position="964"/>
    </location>
    <ligand>
        <name>2-oxoglutarate</name>
        <dbReference type="ChEBI" id="CHEBI:16810"/>
    </ligand>
</feature>
<dbReference type="Gene3D" id="2.60.120.590">
    <property type="entry name" value="Alpha-ketoglutarate-dependent dioxygenase AlkB-like"/>
    <property type="match status" value="1"/>
</dbReference>
<organism evidence="4 5">
    <name type="scientific">Russula ochroleuca</name>
    <dbReference type="NCBI Taxonomy" id="152965"/>
    <lineage>
        <taxon>Eukaryota</taxon>
        <taxon>Fungi</taxon>
        <taxon>Dikarya</taxon>
        <taxon>Basidiomycota</taxon>
        <taxon>Agaricomycotina</taxon>
        <taxon>Agaricomycetes</taxon>
        <taxon>Russulales</taxon>
        <taxon>Russulaceae</taxon>
        <taxon>Russula</taxon>
    </lineage>
</organism>
<dbReference type="GO" id="GO:0006307">
    <property type="term" value="P:DNA alkylation repair"/>
    <property type="evidence" value="ECO:0007669"/>
    <property type="project" value="TreeGrafter"/>
</dbReference>
<feature type="compositionally biased region" description="Polar residues" evidence="2">
    <location>
        <begin position="368"/>
        <end position="383"/>
    </location>
</feature>
<dbReference type="GO" id="GO:0051747">
    <property type="term" value="F:cytosine C-5 DNA demethylase activity"/>
    <property type="evidence" value="ECO:0007669"/>
    <property type="project" value="TreeGrafter"/>
</dbReference>
<dbReference type="PROSITE" id="PS51471">
    <property type="entry name" value="FE2OG_OXY"/>
    <property type="match status" value="1"/>
</dbReference>
<dbReference type="GO" id="GO:0008198">
    <property type="term" value="F:ferrous iron binding"/>
    <property type="evidence" value="ECO:0007669"/>
    <property type="project" value="TreeGrafter"/>
</dbReference>
<dbReference type="Pfam" id="PF13532">
    <property type="entry name" value="2OG-FeII_Oxy_2"/>
    <property type="match status" value="1"/>
</dbReference>
<dbReference type="EMBL" id="WHVB01000005">
    <property type="protein sequence ID" value="KAF8482946.1"/>
    <property type="molecule type" value="Genomic_DNA"/>
</dbReference>
<dbReference type="Proteomes" id="UP000759537">
    <property type="component" value="Unassembled WGS sequence"/>
</dbReference>
<evidence type="ECO:0000313" key="4">
    <source>
        <dbReference type="EMBL" id="KAF8482946.1"/>
    </source>
</evidence>
<dbReference type="PANTHER" id="PTHR31573">
    <property type="entry name" value="ALPHA-KETOGLUTARATE-DEPENDENT DIOXYGENASE ALKB HOMOLOG 2"/>
    <property type="match status" value="1"/>
</dbReference>
<name>A0A9P5TAZ8_9AGAM</name>
<feature type="compositionally biased region" description="Basic residues" evidence="2">
    <location>
        <begin position="185"/>
        <end position="200"/>
    </location>
</feature>
<feature type="domain" description="Fe2OG dioxygenase" evidence="3">
    <location>
        <begin position="955"/>
        <end position="1054"/>
    </location>
</feature>
<evidence type="ECO:0000259" key="3">
    <source>
        <dbReference type="PROSITE" id="PS51471"/>
    </source>
</evidence>
<dbReference type="GO" id="GO:0035516">
    <property type="term" value="F:broad specificity oxidative DNA demethylase activity"/>
    <property type="evidence" value="ECO:0007669"/>
    <property type="project" value="TreeGrafter"/>
</dbReference>
<feature type="region of interest" description="Disordered" evidence="2">
    <location>
        <begin position="332"/>
        <end position="385"/>
    </location>
</feature>
<accession>A0A9P5TAZ8</accession>
<dbReference type="InterPro" id="IPR032852">
    <property type="entry name" value="ALKBH2"/>
</dbReference>
<feature type="binding site" evidence="1">
    <location>
        <position position="973"/>
    </location>
    <ligand>
        <name>2-oxoglutarate</name>
        <dbReference type="ChEBI" id="CHEBI:16810"/>
    </ligand>
</feature>
<keyword evidence="5" id="KW-1185">Reference proteome</keyword>
<proteinExistence type="predicted"/>